<protein>
    <recommendedName>
        <fullName evidence="3">PiggyBac transposable element-derived protein domain-containing protein</fullName>
    </recommendedName>
</protein>
<dbReference type="AlphaFoldDB" id="W2W8Z3"/>
<dbReference type="EMBL" id="ANIX01003428">
    <property type="protein sequence ID" value="ETP06473.1"/>
    <property type="molecule type" value="Genomic_DNA"/>
</dbReference>
<reference evidence="1 2" key="1">
    <citation type="submission" date="2013-11" db="EMBL/GenBank/DDBJ databases">
        <title>The Genome Sequence of Phytophthora parasitica CJ01A1.</title>
        <authorList>
            <consortium name="The Broad Institute Genomics Platform"/>
            <person name="Russ C."/>
            <person name="Tyler B."/>
            <person name="Panabieres F."/>
            <person name="Shan W."/>
            <person name="Tripathy S."/>
            <person name="Grunwald N."/>
            <person name="Machado M."/>
            <person name="Johnson C.S."/>
            <person name="Walker B."/>
            <person name="Young S.K."/>
            <person name="Zeng Q."/>
            <person name="Gargeya S."/>
            <person name="Fitzgerald M."/>
            <person name="Haas B."/>
            <person name="Abouelleil A."/>
            <person name="Allen A.W."/>
            <person name="Alvarado L."/>
            <person name="Arachchi H.M."/>
            <person name="Berlin A.M."/>
            <person name="Chapman S.B."/>
            <person name="Gainer-Dewar J."/>
            <person name="Goldberg J."/>
            <person name="Griggs A."/>
            <person name="Gujja S."/>
            <person name="Hansen M."/>
            <person name="Howarth C."/>
            <person name="Imamovic A."/>
            <person name="Ireland A."/>
            <person name="Larimer J."/>
            <person name="McCowan C."/>
            <person name="Murphy C."/>
            <person name="Pearson M."/>
            <person name="Poon T.W."/>
            <person name="Priest M."/>
            <person name="Roberts A."/>
            <person name="Saif S."/>
            <person name="Shea T."/>
            <person name="Sisk P."/>
            <person name="Sykes S."/>
            <person name="Wortman J."/>
            <person name="Nusbaum C."/>
            <person name="Birren B."/>
        </authorList>
    </citation>
    <scope>NUCLEOTIDE SEQUENCE [LARGE SCALE GENOMIC DNA]</scope>
    <source>
        <strain evidence="1 2">CJ01A1</strain>
    </source>
</reference>
<evidence type="ECO:0008006" key="3">
    <source>
        <dbReference type="Google" id="ProtNLM"/>
    </source>
</evidence>
<sequence>MSRARYMAILNIFSKSKSTNDDTEQHWKAPLSHARNIAHIEELVRCLCAEIGFVQHETIASHDDDMIRLRSAPVGEIGPTHVRNAKRVAVGDRRKVEKAVYWAKAGDRSSSLLPGEAYVLGCRSELGSVTLCYTIERSLDQEPGRTFLMKEKPQEILEQKTIFSGFEMACVF</sequence>
<evidence type="ECO:0000313" key="2">
    <source>
        <dbReference type="Proteomes" id="UP000018958"/>
    </source>
</evidence>
<accession>W2W8Z3</accession>
<comment type="caution">
    <text evidence="1">The sequence shown here is derived from an EMBL/GenBank/DDBJ whole genome shotgun (WGS) entry which is preliminary data.</text>
</comment>
<organism evidence="1 2">
    <name type="scientific">Phytophthora nicotianae CJ01A1</name>
    <dbReference type="NCBI Taxonomy" id="1317063"/>
    <lineage>
        <taxon>Eukaryota</taxon>
        <taxon>Sar</taxon>
        <taxon>Stramenopiles</taxon>
        <taxon>Oomycota</taxon>
        <taxon>Peronosporomycetes</taxon>
        <taxon>Peronosporales</taxon>
        <taxon>Peronosporaceae</taxon>
        <taxon>Phytophthora</taxon>
    </lineage>
</organism>
<evidence type="ECO:0000313" key="1">
    <source>
        <dbReference type="EMBL" id="ETP06473.1"/>
    </source>
</evidence>
<dbReference type="Proteomes" id="UP000018958">
    <property type="component" value="Unassembled WGS sequence"/>
</dbReference>
<proteinExistence type="predicted"/>
<name>W2W8Z3_PHYNI</name>
<gene>
    <name evidence="1" type="ORF">F441_17139</name>
</gene>